<dbReference type="EMBL" id="JAPTGB010000007">
    <property type="protein sequence ID" value="MCZ0860434.1"/>
    <property type="molecule type" value="Genomic_DNA"/>
</dbReference>
<dbReference type="CDD" id="cd18773">
    <property type="entry name" value="PDC1_HK_sensor"/>
    <property type="match status" value="1"/>
</dbReference>
<evidence type="ECO:0000259" key="1">
    <source>
        <dbReference type="Pfam" id="PF08269"/>
    </source>
</evidence>
<dbReference type="Gene3D" id="3.30.450.20">
    <property type="entry name" value="PAS domain"/>
    <property type="match status" value="2"/>
</dbReference>
<evidence type="ECO:0000313" key="3">
    <source>
        <dbReference type="Proteomes" id="UP001141422"/>
    </source>
</evidence>
<sequence>MSAILAVLLFCILCSGCILQPDSDLHVPEYSPLSDAPPEVLATLDNISRTILDQYNAVDADLADVALQLSGVPKDDVEELHGILLDMYSKYPISYGVCRIGPDGEEYSSIPYFSLSGFADDSEFWNFDEESFATDNETIMLQPVHSATYGVLLHFRHPVYTPDGKYDGYVGISFRPLWLYDQPAHFLMHANNSSWYPALFGHYGLILYQPNTEVIGVNLLDLTSQEGSDISKEMADIIQKPSGMLQYLNYPLSYHWTENHTVAWQEVSIGGKKVRAALISYEASPLPEDPDNKTGLQSSDLSSLVSQIYQYAHANSMDQTIATLNDPDGRFAIDTNITLFAYDQNGTVLANSKSTNSIGRNMLNVQGGYGLRYVSMMIDRSKQGGGFVHHYAVVGDPDSGTAMFTLSYLLPADGENSWFVGASYPMELVHPDVAIRYQLEDEVVAFHQYIQEQGKEAVLTSLQDPEITSQMTNSTLFALDYEGNILASPANVTWVGRNVFGFTDLHGTSSMREMIILAKQGGGYMLIEIENEDETHTMNLAYVEPIDDTWCIASVKQIDGDEK</sequence>
<dbReference type="Pfam" id="PF08269">
    <property type="entry name" value="dCache_2"/>
    <property type="match status" value="1"/>
</dbReference>
<accession>A0ABT4IGH5</accession>
<gene>
    <name evidence="2" type="ORF">O0S10_04215</name>
</gene>
<evidence type="ECO:0000313" key="2">
    <source>
        <dbReference type="EMBL" id="MCZ0860434.1"/>
    </source>
</evidence>
<reference evidence="2" key="1">
    <citation type="submission" date="2022-12" db="EMBL/GenBank/DDBJ databases">
        <title>Isolation and characterisation of novel Methanocorpusculum spp. from native Australian herbivores indicates the genus is ancestrally host-associated.</title>
        <authorList>
            <person name="Volmer J.G."/>
            <person name="Soo R.M."/>
            <person name="Evans P.N."/>
            <person name="Hoedt E.C."/>
            <person name="Astorga Alsina A.L."/>
            <person name="Woodcroft B.J."/>
            <person name="Tyson G.W."/>
            <person name="Hugenholtz P."/>
            <person name="Morrison M."/>
        </authorList>
    </citation>
    <scope>NUCLEOTIDE SEQUENCE</scope>
    <source>
        <strain evidence="2">MG</strain>
    </source>
</reference>
<keyword evidence="3" id="KW-1185">Reference proteome</keyword>
<dbReference type="InterPro" id="IPR004010">
    <property type="entry name" value="Double_Cache_2"/>
</dbReference>
<name>A0ABT4IGH5_9EURY</name>
<organism evidence="2 3">
    <name type="scientific">Methanocorpusculum petauri</name>
    <dbReference type="NCBI Taxonomy" id="3002863"/>
    <lineage>
        <taxon>Archaea</taxon>
        <taxon>Methanobacteriati</taxon>
        <taxon>Methanobacteriota</taxon>
        <taxon>Stenosarchaea group</taxon>
        <taxon>Methanomicrobia</taxon>
        <taxon>Methanomicrobiales</taxon>
        <taxon>Methanocorpusculaceae</taxon>
        <taxon>Methanocorpusculum</taxon>
    </lineage>
</organism>
<dbReference type="Proteomes" id="UP001141422">
    <property type="component" value="Unassembled WGS sequence"/>
</dbReference>
<feature type="domain" description="Double Cache" evidence="1">
    <location>
        <begin position="336"/>
        <end position="555"/>
    </location>
</feature>
<protein>
    <submittedName>
        <fullName evidence="2">Cache domain-containing protein</fullName>
    </submittedName>
</protein>
<dbReference type="RefSeq" id="WP_268924650.1">
    <property type="nucleotide sequence ID" value="NZ_JAPTGB010000007.1"/>
</dbReference>
<proteinExistence type="predicted"/>
<comment type="caution">
    <text evidence="2">The sequence shown here is derived from an EMBL/GenBank/DDBJ whole genome shotgun (WGS) entry which is preliminary data.</text>
</comment>